<dbReference type="PROSITE" id="PS50011">
    <property type="entry name" value="PROTEIN_KINASE_DOM"/>
    <property type="match status" value="1"/>
</dbReference>
<proteinExistence type="inferred from homology"/>
<dbReference type="SMART" id="SM00220">
    <property type="entry name" value="S_TKc"/>
    <property type="match status" value="1"/>
</dbReference>
<evidence type="ECO:0000313" key="16">
    <source>
        <dbReference type="Proteomes" id="UP000650833"/>
    </source>
</evidence>
<evidence type="ECO:0000256" key="1">
    <source>
        <dbReference type="ARBA" id="ARBA00012513"/>
    </source>
</evidence>
<dbReference type="InterPro" id="IPR000719">
    <property type="entry name" value="Prot_kinase_dom"/>
</dbReference>
<name>A0A8H7R0S7_9FUNG</name>
<protein>
    <recommendedName>
        <fullName evidence="1">non-specific serine/threonine protein kinase</fullName>
        <ecNumber evidence="1">2.7.11.1</ecNumber>
    </recommendedName>
</protein>
<evidence type="ECO:0000256" key="4">
    <source>
        <dbReference type="ARBA" id="ARBA00022679"/>
    </source>
</evidence>
<gene>
    <name evidence="15" type="ORF">INT46_004679</name>
</gene>
<dbReference type="OrthoDB" id="3638488at2759"/>
<keyword evidence="5" id="KW-0547">Nucleotide-binding</keyword>
<dbReference type="EC" id="2.7.11.1" evidence="1"/>
<feature type="compositionally biased region" description="Acidic residues" evidence="12">
    <location>
        <begin position="382"/>
        <end position="395"/>
    </location>
</feature>
<dbReference type="FunFam" id="1.10.510.10:FF:000024">
    <property type="entry name" value="Probable serine/threonine-protein kinase cot-1"/>
    <property type="match status" value="1"/>
</dbReference>
<dbReference type="InterPro" id="IPR011009">
    <property type="entry name" value="Kinase-like_dom_sf"/>
</dbReference>
<dbReference type="PROSITE" id="PS00108">
    <property type="entry name" value="PROTEIN_KINASE_ST"/>
    <property type="match status" value="1"/>
</dbReference>
<comment type="catalytic activity">
    <reaction evidence="9">
        <text>L-threonyl-[protein] + ATP = O-phospho-L-threonyl-[protein] + ADP + H(+)</text>
        <dbReference type="Rhea" id="RHEA:46608"/>
        <dbReference type="Rhea" id="RHEA-COMP:11060"/>
        <dbReference type="Rhea" id="RHEA-COMP:11605"/>
        <dbReference type="ChEBI" id="CHEBI:15378"/>
        <dbReference type="ChEBI" id="CHEBI:30013"/>
        <dbReference type="ChEBI" id="CHEBI:30616"/>
        <dbReference type="ChEBI" id="CHEBI:61977"/>
        <dbReference type="ChEBI" id="CHEBI:456216"/>
        <dbReference type="EC" id="2.7.11.1"/>
    </reaction>
</comment>
<keyword evidence="3" id="KW-0597">Phosphoprotein</keyword>
<comment type="caution">
    <text evidence="15">The sequence shown here is derived from an EMBL/GenBank/DDBJ whole genome shotgun (WGS) entry which is preliminary data.</text>
</comment>
<feature type="compositionally biased region" description="Polar residues" evidence="12">
    <location>
        <begin position="500"/>
        <end position="512"/>
    </location>
</feature>
<accession>A0A8H7R0S7</accession>
<dbReference type="GO" id="GO:0005737">
    <property type="term" value="C:cytoplasm"/>
    <property type="evidence" value="ECO:0007669"/>
    <property type="project" value="TreeGrafter"/>
</dbReference>
<dbReference type="Pfam" id="PF00069">
    <property type="entry name" value="Pkinase"/>
    <property type="match status" value="1"/>
</dbReference>
<feature type="coiled-coil region" evidence="11">
    <location>
        <begin position="618"/>
        <end position="712"/>
    </location>
</feature>
<evidence type="ECO:0000259" key="13">
    <source>
        <dbReference type="PROSITE" id="PS50011"/>
    </source>
</evidence>
<evidence type="ECO:0000256" key="12">
    <source>
        <dbReference type="SAM" id="MobiDB-lite"/>
    </source>
</evidence>
<evidence type="ECO:0000256" key="3">
    <source>
        <dbReference type="ARBA" id="ARBA00022553"/>
    </source>
</evidence>
<keyword evidence="16" id="KW-1185">Reference proteome</keyword>
<dbReference type="AlphaFoldDB" id="A0A8H7R0S7"/>
<evidence type="ECO:0000256" key="7">
    <source>
        <dbReference type="ARBA" id="ARBA00022840"/>
    </source>
</evidence>
<feature type="region of interest" description="Disordered" evidence="12">
    <location>
        <begin position="953"/>
        <end position="977"/>
    </location>
</feature>
<dbReference type="InterPro" id="IPR050839">
    <property type="entry name" value="Rho-assoc_Ser/Thr_Kinase"/>
</dbReference>
<reference evidence="15" key="1">
    <citation type="submission" date="2020-12" db="EMBL/GenBank/DDBJ databases">
        <title>Metabolic potential, ecology and presence of endohyphal bacteria is reflected in genomic diversity of Mucoromycotina.</title>
        <authorList>
            <person name="Muszewska A."/>
            <person name="Okrasinska A."/>
            <person name="Steczkiewicz K."/>
            <person name="Drgas O."/>
            <person name="Orlowska M."/>
            <person name="Perlinska-Lenart U."/>
            <person name="Aleksandrzak-Piekarczyk T."/>
            <person name="Szatraj K."/>
            <person name="Zielenkiewicz U."/>
            <person name="Pilsyk S."/>
            <person name="Malc E."/>
            <person name="Mieczkowski P."/>
            <person name="Kruszewska J.S."/>
            <person name="Biernat P."/>
            <person name="Pawlowska J."/>
        </authorList>
    </citation>
    <scope>NUCLEOTIDE SEQUENCE</scope>
    <source>
        <strain evidence="15">CBS 226.32</strain>
    </source>
</reference>
<dbReference type="Gene3D" id="1.10.510.10">
    <property type="entry name" value="Transferase(Phosphotransferase) domain 1"/>
    <property type="match status" value="1"/>
</dbReference>
<dbReference type="GO" id="GO:0005524">
    <property type="term" value="F:ATP binding"/>
    <property type="evidence" value="ECO:0007669"/>
    <property type="project" value="UniProtKB-KW"/>
</dbReference>
<organism evidence="15 16">
    <name type="scientific">Mucor plumbeus</name>
    <dbReference type="NCBI Taxonomy" id="97098"/>
    <lineage>
        <taxon>Eukaryota</taxon>
        <taxon>Fungi</taxon>
        <taxon>Fungi incertae sedis</taxon>
        <taxon>Mucoromycota</taxon>
        <taxon>Mucoromycotina</taxon>
        <taxon>Mucoromycetes</taxon>
        <taxon>Mucorales</taxon>
        <taxon>Mucorineae</taxon>
        <taxon>Mucoraceae</taxon>
        <taxon>Mucor</taxon>
    </lineage>
</organism>
<dbReference type="EMBL" id="JAEPRC010000259">
    <property type="protein sequence ID" value="KAG2202354.1"/>
    <property type="molecule type" value="Genomic_DNA"/>
</dbReference>
<dbReference type="SUPFAM" id="SSF56112">
    <property type="entry name" value="Protein kinase-like (PK-like)"/>
    <property type="match status" value="1"/>
</dbReference>
<keyword evidence="7" id="KW-0067">ATP-binding</keyword>
<dbReference type="InterPro" id="IPR008271">
    <property type="entry name" value="Ser/Thr_kinase_AS"/>
</dbReference>
<dbReference type="Gene3D" id="3.30.200.20">
    <property type="entry name" value="Phosphorylase Kinase, domain 1"/>
    <property type="match status" value="1"/>
</dbReference>
<sequence length="977" mass="112126">MSKYNIPMNNLSIRLQKEQRVIKQLTHKDALIDALISLYNNAIKQHPKQQENKNKFIELYKPIYHEINKSKLSLKDFQILHKDSFAEGAFGKVTIVKSTRNNQIYAMKTSSKSKLIDQMDRSSPMEERLILSNENEEWLPSLYASFQDEKNLYLVMEYAPGGDLQGLLERRSFQPFSEQEAIFYCAELILAVERVHQLGYMHRDIKPGNILIDNEGHIKLGDLGSCISMDTKDYLLMVGTMPYVSPEMCNSEGLDPIYGPAYGSEVDWWSVGIVLYELLFGERPFVGSDIKIQMSLLNPKVSVQFDPNIKVSDEAKDLLSKLLCKSKDKRLGFGGAAEIKSHPFFKNINWNLMRATAVPPFIPSIVAPDDVTFFSATSNEDGNYEEEEEDDDEDSFVVAGNKDQEDNLGKEYPFIGYTYLSYNDAASPTEPVKTSSNQEFIAQLRHKLGSPEPKQWEDEKNKLKLAHEKELNQLKSEHVDQMSKYIKQNNALQQEISDLKTKNTQSDQANQSLKEENNNLKSLPTEVEKLRTENSQAILSVQTLQTQLDEMKSKNIKLHSKAELQENRIKELQNNCNKLQMTMQDLRIENEQLTKFKHEIDTNAQLQKNDFTLISDKCAAYEKQVEKYQNRISELEINQRSSTEDQSLVQELQQEVENLHIELESEVRYSQNIKEEYSRKMNDQQNDHDNLIQQLKKEYDLLKQELQNNKLTDKVMKRSIKSLPNIPTATSSRSTLALNSPGEGRSIMSVMLQRERDSLKNVQQALEGSENQLAYAKKQVVRLKREIKCFQEYTFQKQQQLSLSSKDQDDRNIDDNVLQLKNHSDHGRSRIVNTTHAHKKLPPALDFAHSENDSLSSAYSEKSISLIEPSLSNPTNAKRSVIGKTKQVNCSFDSNKKQNETLIHKIEQERSFIKSTERTIAARTRLSRNKGAIDKELEISLMRAQSTLASLESSLSSKNYSPSDFFSSQESSFNYSR</sequence>
<dbReference type="GO" id="GO:0031032">
    <property type="term" value="P:actomyosin structure organization"/>
    <property type="evidence" value="ECO:0007669"/>
    <property type="project" value="TreeGrafter"/>
</dbReference>
<feature type="domain" description="Protein kinase" evidence="13">
    <location>
        <begin position="79"/>
        <end position="345"/>
    </location>
</feature>
<dbReference type="Proteomes" id="UP000650833">
    <property type="component" value="Unassembled WGS sequence"/>
</dbReference>
<evidence type="ECO:0000259" key="14">
    <source>
        <dbReference type="PROSITE" id="PS51285"/>
    </source>
</evidence>
<feature type="coiled-coil region" evidence="11">
    <location>
        <begin position="752"/>
        <end position="786"/>
    </location>
</feature>
<evidence type="ECO:0000256" key="8">
    <source>
        <dbReference type="ARBA" id="ARBA00038271"/>
    </source>
</evidence>
<evidence type="ECO:0000256" key="11">
    <source>
        <dbReference type="SAM" id="Coils"/>
    </source>
</evidence>
<comment type="similarity">
    <text evidence="8">Belongs to the protein kinase superfamily. STE Ser/Thr protein kinase family. COT1 subfamily.</text>
</comment>
<keyword evidence="6" id="KW-0418">Kinase</keyword>
<keyword evidence="2" id="KW-0723">Serine/threonine-protein kinase</keyword>
<dbReference type="GO" id="GO:0004674">
    <property type="term" value="F:protein serine/threonine kinase activity"/>
    <property type="evidence" value="ECO:0007669"/>
    <property type="project" value="UniProtKB-KW"/>
</dbReference>
<dbReference type="PROSITE" id="PS51285">
    <property type="entry name" value="AGC_KINASE_CTER"/>
    <property type="match status" value="1"/>
</dbReference>
<feature type="region of interest" description="Disordered" evidence="12">
    <location>
        <begin position="500"/>
        <end position="520"/>
    </location>
</feature>
<dbReference type="PANTHER" id="PTHR22988:SF71">
    <property type="entry name" value="CITRON RHO-INTERACTING KINASE"/>
    <property type="match status" value="1"/>
</dbReference>
<dbReference type="InterPro" id="IPR000961">
    <property type="entry name" value="AGC-kinase_C"/>
</dbReference>
<dbReference type="GO" id="GO:0005856">
    <property type="term" value="C:cytoskeleton"/>
    <property type="evidence" value="ECO:0007669"/>
    <property type="project" value="TreeGrafter"/>
</dbReference>
<feature type="domain" description="AGC-kinase C-terminal" evidence="14">
    <location>
        <begin position="346"/>
        <end position="429"/>
    </location>
</feature>
<evidence type="ECO:0000313" key="15">
    <source>
        <dbReference type="EMBL" id="KAG2202354.1"/>
    </source>
</evidence>
<evidence type="ECO:0000256" key="2">
    <source>
        <dbReference type="ARBA" id="ARBA00022527"/>
    </source>
</evidence>
<feature type="region of interest" description="Disordered" evidence="12">
    <location>
        <begin position="376"/>
        <end position="395"/>
    </location>
</feature>
<evidence type="ECO:0000256" key="6">
    <source>
        <dbReference type="ARBA" id="ARBA00022777"/>
    </source>
</evidence>
<keyword evidence="4" id="KW-0808">Transferase</keyword>
<keyword evidence="11" id="KW-0175">Coiled coil</keyword>
<evidence type="ECO:0000256" key="5">
    <source>
        <dbReference type="ARBA" id="ARBA00022741"/>
    </source>
</evidence>
<evidence type="ECO:0000256" key="9">
    <source>
        <dbReference type="ARBA" id="ARBA00047899"/>
    </source>
</evidence>
<evidence type="ECO:0000256" key="10">
    <source>
        <dbReference type="ARBA" id="ARBA00048679"/>
    </source>
</evidence>
<dbReference type="PANTHER" id="PTHR22988">
    <property type="entry name" value="MYOTONIC DYSTROPHY S/T KINASE-RELATED"/>
    <property type="match status" value="1"/>
</dbReference>
<comment type="catalytic activity">
    <reaction evidence="10">
        <text>L-seryl-[protein] + ATP = O-phospho-L-seryl-[protein] + ADP + H(+)</text>
        <dbReference type="Rhea" id="RHEA:17989"/>
        <dbReference type="Rhea" id="RHEA-COMP:9863"/>
        <dbReference type="Rhea" id="RHEA-COMP:11604"/>
        <dbReference type="ChEBI" id="CHEBI:15378"/>
        <dbReference type="ChEBI" id="CHEBI:29999"/>
        <dbReference type="ChEBI" id="CHEBI:30616"/>
        <dbReference type="ChEBI" id="CHEBI:83421"/>
        <dbReference type="ChEBI" id="CHEBI:456216"/>
        <dbReference type="EC" id="2.7.11.1"/>
    </reaction>
</comment>